<dbReference type="EMBL" id="MK500340">
    <property type="protein sequence ID" value="QBK87028.1"/>
    <property type="molecule type" value="Genomic_DNA"/>
</dbReference>
<name>A0A481YV03_9VIRU</name>
<gene>
    <name evidence="1" type="ORF">LCMAC103_03720</name>
</gene>
<sequence>MQTAVAEKTCDDAARPRKSDTLFDHIQQGNYEKVETYLKGNPDSACVAENLLGMACAGGWIPIFELIERELRPQNIEWVLMFSHACRGGNVSMMKYVIGREPEAVKTRMRIDIECVGKYGDKEVITKVANAMHIVGYFWLGLGACAIKDWKRMETNQTIVHDLYDAALERENLPYVNIMLPREGS</sequence>
<evidence type="ECO:0000313" key="1">
    <source>
        <dbReference type="EMBL" id="QBK87028.1"/>
    </source>
</evidence>
<organism evidence="1">
    <name type="scientific">Marseillevirus LCMAC103</name>
    <dbReference type="NCBI Taxonomy" id="2506604"/>
    <lineage>
        <taxon>Viruses</taxon>
        <taxon>Varidnaviria</taxon>
        <taxon>Bamfordvirae</taxon>
        <taxon>Nucleocytoviricota</taxon>
        <taxon>Megaviricetes</taxon>
        <taxon>Pimascovirales</taxon>
        <taxon>Pimascovirales incertae sedis</taxon>
        <taxon>Marseilleviridae</taxon>
    </lineage>
</organism>
<proteinExistence type="predicted"/>
<protein>
    <submittedName>
        <fullName evidence="1">Uncharacterized protein</fullName>
    </submittedName>
</protein>
<reference evidence="1" key="1">
    <citation type="journal article" date="2019" name="MBio">
        <title>Virus Genomes from Deep Sea Sediments Expand the Ocean Megavirome and Support Independent Origins of Viral Gigantism.</title>
        <authorList>
            <person name="Backstrom D."/>
            <person name="Yutin N."/>
            <person name="Jorgensen S.L."/>
            <person name="Dharamshi J."/>
            <person name="Homa F."/>
            <person name="Zaremba-Niedwiedzka K."/>
            <person name="Spang A."/>
            <person name="Wolf Y.I."/>
            <person name="Koonin E.V."/>
            <person name="Ettema T.J."/>
        </authorList>
    </citation>
    <scope>NUCLEOTIDE SEQUENCE</scope>
</reference>
<accession>A0A481YV03</accession>